<reference evidence="2 3" key="1">
    <citation type="submission" date="2019-05" db="EMBL/GenBank/DDBJ databases">
        <title>Emergence of the Ug99 lineage of the wheat stem rust pathogen through somatic hybridization.</title>
        <authorList>
            <person name="Li F."/>
            <person name="Upadhyaya N.M."/>
            <person name="Sperschneider J."/>
            <person name="Matny O."/>
            <person name="Nguyen-Phuc H."/>
            <person name="Mago R."/>
            <person name="Raley C."/>
            <person name="Miller M.E."/>
            <person name="Silverstein K.A.T."/>
            <person name="Henningsen E."/>
            <person name="Hirsch C.D."/>
            <person name="Visser B."/>
            <person name="Pretorius Z.A."/>
            <person name="Steffenson B.J."/>
            <person name="Schwessinger B."/>
            <person name="Dodds P.N."/>
            <person name="Figueroa M."/>
        </authorList>
    </citation>
    <scope>NUCLEOTIDE SEQUENCE [LARGE SCALE GENOMIC DNA]</scope>
    <source>
        <strain evidence="2 3">Ug99</strain>
    </source>
</reference>
<feature type="compositionally biased region" description="Low complexity" evidence="1">
    <location>
        <begin position="301"/>
        <end position="320"/>
    </location>
</feature>
<feature type="compositionally biased region" description="Pro residues" evidence="1">
    <location>
        <begin position="120"/>
        <end position="132"/>
    </location>
</feature>
<evidence type="ECO:0000313" key="2">
    <source>
        <dbReference type="EMBL" id="KAA1132708.1"/>
    </source>
</evidence>
<dbReference type="Proteomes" id="UP000325313">
    <property type="component" value="Unassembled WGS sequence"/>
</dbReference>
<protein>
    <submittedName>
        <fullName evidence="2">Uncharacterized protein</fullName>
    </submittedName>
</protein>
<name>A0A5B0S4J4_PUCGR</name>
<organism evidence="2 3">
    <name type="scientific">Puccinia graminis f. sp. tritici</name>
    <dbReference type="NCBI Taxonomy" id="56615"/>
    <lineage>
        <taxon>Eukaryota</taxon>
        <taxon>Fungi</taxon>
        <taxon>Dikarya</taxon>
        <taxon>Basidiomycota</taxon>
        <taxon>Pucciniomycotina</taxon>
        <taxon>Pucciniomycetes</taxon>
        <taxon>Pucciniales</taxon>
        <taxon>Pucciniaceae</taxon>
        <taxon>Puccinia</taxon>
    </lineage>
</organism>
<evidence type="ECO:0000256" key="1">
    <source>
        <dbReference type="SAM" id="MobiDB-lite"/>
    </source>
</evidence>
<dbReference type="EMBL" id="VDEP01000077">
    <property type="protein sequence ID" value="KAA1132708.1"/>
    <property type="molecule type" value="Genomic_DNA"/>
</dbReference>
<dbReference type="AlphaFoldDB" id="A0A5B0S4J4"/>
<feature type="compositionally biased region" description="Low complexity" evidence="1">
    <location>
        <begin position="148"/>
        <end position="172"/>
    </location>
</feature>
<feature type="compositionally biased region" description="Low complexity" evidence="1">
    <location>
        <begin position="237"/>
        <end position="250"/>
    </location>
</feature>
<feature type="region of interest" description="Disordered" evidence="1">
    <location>
        <begin position="96"/>
        <end position="462"/>
    </location>
</feature>
<feature type="compositionally biased region" description="Pro residues" evidence="1">
    <location>
        <begin position="202"/>
        <end position="222"/>
    </location>
</feature>
<comment type="caution">
    <text evidence="2">The sequence shown here is derived from an EMBL/GenBank/DDBJ whole genome shotgun (WGS) entry which is preliminary data.</text>
</comment>
<proteinExistence type="predicted"/>
<feature type="compositionally biased region" description="Low complexity" evidence="1">
    <location>
        <begin position="271"/>
        <end position="283"/>
    </location>
</feature>
<sequence length="462" mass="48634">MSNSPRDSEYAPVIPYQSQAVSTNSYDPELPDPRPTVLVLDQLPEDCFICQEDFDEVFSGTQSNVVYVAPHLDPVTGIPIDALNHISQNKIAESDRFCRVESESPPRNPQMIGASGRSPSPSPSPSRVPPQPTLDSTDSRPLSPLPKSPASRLYSRPSPSSSALRSTQSTALDKSPPRRFSPTPPSAPYLPTVAVTRSPSPASKPPSPGSKPPSPASKPPSPASNRPSPASKPPSPASQRPSPASKSPSPAANPPSPAANPLSPQVSRAPKASSKSTRSVSASQVPTVPTARAKRSASGTSAAPAKRIAAATTSAAPAKRSISATAPAPAQRSEAPTAPDAPRRTRSASRQEPKPSGSRKRGRAEEPAPPPSKRKRSKAEEPLPPPKRKAPKVLAEQAATTTGALANRSAKKQKTDENLPISQSKGQSTRRNKPTPATQEPDKPVRRSLRIQTKRALSSSQK</sequence>
<dbReference type="PRINTS" id="PR01217">
    <property type="entry name" value="PRICHEXTENSN"/>
</dbReference>
<gene>
    <name evidence="2" type="ORF">PGTUg99_016939</name>
</gene>
<accession>A0A5B0S4J4</accession>
<evidence type="ECO:0000313" key="3">
    <source>
        <dbReference type="Proteomes" id="UP000325313"/>
    </source>
</evidence>